<reference evidence="1" key="1">
    <citation type="submission" date="2020-03" db="EMBL/GenBank/DDBJ databases">
        <title>The deep terrestrial virosphere.</title>
        <authorList>
            <person name="Holmfeldt K."/>
            <person name="Nilsson E."/>
            <person name="Simone D."/>
            <person name="Lopez-Fernandez M."/>
            <person name="Wu X."/>
            <person name="de Brujin I."/>
            <person name="Lundin D."/>
            <person name="Andersson A."/>
            <person name="Bertilsson S."/>
            <person name="Dopson M."/>
        </authorList>
    </citation>
    <scope>NUCLEOTIDE SEQUENCE</scope>
    <source>
        <strain evidence="1">MM415A03636</strain>
    </source>
</reference>
<accession>A0A6M3JKB2</accession>
<dbReference type="EMBL" id="MT141807">
    <property type="protein sequence ID" value="QJA70609.1"/>
    <property type="molecule type" value="Genomic_DNA"/>
</dbReference>
<dbReference type="AlphaFoldDB" id="A0A6M3JKB2"/>
<protein>
    <recommendedName>
        <fullName evidence="2">Holin</fullName>
    </recommendedName>
</protein>
<organism evidence="1">
    <name type="scientific">viral metagenome</name>
    <dbReference type="NCBI Taxonomy" id="1070528"/>
    <lineage>
        <taxon>unclassified sequences</taxon>
        <taxon>metagenomes</taxon>
        <taxon>organismal metagenomes</taxon>
    </lineage>
</organism>
<gene>
    <name evidence="1" type="ORF">MM415A03636_0001</name>
</gene>
<evidence type="ECO:0008006" key="2">
    <source>
        <dbReference type="Google" id="ProtNLM"/>
    </source>
</evidence>
<evidence type="ECO:0000313" key="1">
    <source>
        <dbReference type="EMBL" id="QJA70609.1"/>
    </source>
</evidence>
<name>A0A6M3JKB2_9ZZZZ</name>
<sequence length="52" mass="5445">MEKYIAIITLGIIGIVVVFLTEVEGLDVVTNVVCTIGGLVTGNVLAKLEQGK</sequence>
<proteinExistence type="predicted"/>